<evidence type="ECO:0000313" key="3">
    <source>
        <dbReference type="Proteomes" id="UP001172681"/>
    </source>
</evidence>
<name>A0AA38XZG8_9EURO</name>
<gene>
    <name evidence="2" type="ORF">H2204_008668</name>
</gene>
<protein>
    <submittedName>
        <fullName evidence="2">Uncharacterized protein</fullName>
    </submittedName>
</protein>
<dbReference type="AlphaFoldDB" id="A0AA38XZG8"/>
<reference evidence="2" key="1">
    <citation type="submission" date="2022-10" db="EMBL/GenBank/DDBJ databases">
        <title>Culturing micro-colonial fungi from biological soil crusts in the Mojave desert and describing Neophaeococcomyces mojavensis, and introducing the new genera and species Taxawa tesnikishii.</title>
        <authorList>
            <person name="Kurbessoian T."/>
            <person name="Stajich J.E."/>
        </authorList>
    </citation>
    <scope>NUCLEOTIDE SEQUENCE</scope>
    <source>
        <strain evidence="2">TK_35</strain>
    </source>
</reference>
<feature type="region of interest" description="Disordered" evidence="1">
    <location>
        <begin position="30"/>
        <end position="171"/>
    </location>
</feature>
<sequence length="195" mass="21208">MSHQDPSEAISKTLQELEHLLSEAVKLAGSAGIVDGNGREEDWKQETTMLTSPTSGKSCQPSEKEFRGKDGSLDGDGDGLRSILPDPMVEQQHGRTTGTSPADQVRQPSKLPGPSRTSFRRKSTQGAGSKRTCIRPSPIIRLDDIDLNDDGSDERGKLLGAHQNSDMPRAGHERHFTNMFGVHSRQGSLNMAHPD</sequence>
<dbReference type="EMBL" id="JAPDRN010000064">
    <property type="protein sequence ID" value="KAJ9630163.1"/>
    <property type="molecule type" value="Genomic_DNA"/>
</dbReference>
<accession>A0AA38XZG8</accession>
<feature type="compositionally biased region" description="Polar residues" evidence="1">
    <location>
        <begin position="46"/>
        <end position="61"/>
    </location>
</feature>
<evidence type="ECO:0000313" key="2">
    <source>
        <dbReference type="EMBL" id="KAJ9630163.1"/>
    </source>
</evidence>
<organism evidence="2 3">
    <name type="scientific">Knufia peltigerae</name>
    <dbReference type="NCBI Taxonomy" id="1002370"/>
    <lineage>
        <taxon>Eukaryota</taxon>
        <taxon>Fungi</taxon>
        <taxon>Dikarya</taxon>
        <taxon>Ascomycota</taxon>
        <taxon>Pezizomycotina</taxon>
        <taxon>Eurotiomycetes</taxon>
        <taxon>Chaetothyriomycetidae</taxon>
        <taxon>Chaetothyriales</taxon>
        <taxon>Trichomeriaceae</taxon>
        <taxon>Knufia</taxon>
    </lineage>
</organism>
<keyword evidence="3" id="KW-1185">Reference proteome</keyword>
<dbReference type="Proteomes" id="UP001172681">
    <property type="component" value="Unassembled WGS sequence"/>
</dbReference>
<proteinExistence type="predicted"/>
<comment type="caution">
    <text evidence="2">The sequence shown here is derived from an EMBL/GenBank/DDBJ whole genome shotgun (WGS) entry which is preliminary data.</text>
</comment>
<feature type="compositionally biased region" description="Basic and acidic residues" evidence="1">
    <location>
        <begin position="62"/>
        <end position="72"/>
    </location>
</feature>
<evidence type="ECO:0000256" key="1">
    <source>
        <dbReference type="SAM" id="MobiDB-lite"/>
    </source>
</evidence>